<evidence type="ECO:0000256" key="6">
    <source>
        <dbReference type="ARBA" id="ARBA00031154"/>
    </source>
</evidence>
<accession>A0ABR1FE74</accession>
<evidence type="ECO:0000313" key="9">
    <source>
        <dbReference type="EMBL" id="KAK7208125.1"/>
    </source>
</evidence>
<evidence type="ECO:0000256" key="8">
    <source>
        <dbReference type="ARBA" id="ARBA00032926"/>
    </source>
</evidence>
<reference evidence="9 10" key="1">
    <citation type="submission" date="2024-03" db="EMBL/GenBank/DDBJ databases">
        <title>Genome-scale model development and genomic sequencing of the oleaginous clade Lipomyces.</title>
        <authorList>
            <consortium name="Lawrence Berkeley National Laboratory"/>
            <person name="Czajka J.J."/>
            <person name="Han Y."/>
            <person name="Kim J."/>
            <person name="Mondo S.J."/>
            <person name="Hofstad B.A."/>
            <person name="Robles A."/>
            <person name="Haridas S."/>
            <person name="Riley R."/>
            <person name="LaButti K."/>
            <person name="Pangilinan J."/>
            <person name="Andreopoulos W."/>
            <person name="Lipzen A."/>
            <person name="Yan J."/>
            <person name="Wang M."/>
            <person name="Ng V."/>
            <person name="Grigoriev I.V."/>
            <person name="Spatafora J.W."/>
            <person name="Magnuson J.K."/>
            <person name="Baker S.E."/>
            <person name="Pomraning K.R."/>
        </authorList>
    </citation>
    <scope>NUCLEOTIDE SEQUENCE [LARGE SCALE GENOMIC DNA]</scope>
    <source>
        <strain evidence="9 10">Phaff 52-87</strain>
    </source>
</reference>
<evidence type="ECO:0000256" key="7">
    <source>
        <dbReference type="ARBA" id="ARBA00031732"/>
    </source>
</evidence>
<sequence length="240" mass="26302">MPLSLTSISRPIPLNLSFALRKRSQRKSSRQQIFFPSGYSASARSQALNSALAKLRQSMPPSAAITYLNLSFPEITFADNDDDDDDDSSQDDRPESDLLTPDILDLWRTASKATGIYNVQHLGVSEFSAARLHALIKFADKSGCVKPAVNQINIRDCCVLPPSLVNLAKSHGVKLLTHNDNFNILPVDNVPEFVSLVGSAAADSPAEWAWNWLIKITTVVADRGVVYGQGWMVEFAEAAK</sequence>
<evidence type="ECO:0000256" key="3">
    <source>
        <dbReference type="ARBA" id="ARBA00011532"/>
    </source>
</evidence>
<dbReference type="EMBL" id="JBBJBU010000001">
    <property type="protein sequence ID" value="KAK7208125.1"/>
    <property type="molecule type" value="Genomic_DNA"/>
</dbReference>
<protein>
    <recommendedName>
        <fullName evidence="7">GCS light chain</fullName>
    </recommendedName>
    <alternativeName>
        <fullName evidence="5">Gamma-ECS regulatory subunit</fullName>
    </alternativeName>
    <alternativeName>
        <fullName evidence="8">Gamma-glutamylcysteine synthetase regulatory subunit</fullName>
    </alternativeName>
    <alternativeName>
        <fullName evidence="6">Glutamate--cysteine ligase modifier subunit</fullName>
    </alternativeName>
</protein>
<comment type="pathway">
    <text evidence="1">Sulfur metabolism; glutathione biosynthesis; glutathione from L-cysteine and L-glutamate: step 1/2.</text>
</comment>
<comment type="caution">
    <text evidence="9">The sequence shown here is derived from an EMBL/GenBank/DDBJ whole genome shotgun (WGS) entry which is preliminary data.</text>
</comment>
<dbReference type="Gene3D" id="3.20.20.100">
    <property type="entry name" value="NADP-dependent oxidoreductase domain"/>
    <property type="match status" value="1"/>
</dbReference>
<comment type="similarity">
    <text evidence="2">Belongs to the aldo/keto reductase family. Glutamate--cysteine ligase light chain subfamily.</text>
</comment>
<organism evidence="9 10">
    <name type="scientific">Myxozyma melibiosi</name>
    <dbReference type="NCBI Taxonomy" id="54550"/>
    <lineage>
        <taxon>Eukaryota</taxon>
        <taxon>Fungi</taxon>
        <taxon>Dikarya</taxon>
        <taxon>Ascomycota</taxon>
        <taxon>Saccharomycotina</taxon>
        <taxon>Lipomycetes</taxon>
        <taxon>Lipomycetales</taxon>
        <taxon>Lipomycetaceae</taxon>
        <taxon>Myxozyma</taxon>
    </lineage>
</organism>
<dbReference type="InterPro" id="IPR036812">
    <property type="entry name" value="NAD(P)_OxRdtase_dom_sf"/>
</dbReference>
<dbReference type="RefSeq" id="XP_064771158.1">
    <property type="nucleotide sequence ID" value="XM_064915060.1"/>
</dbReference>
<keyword evidence="10" id="KW-1185">Reference proteome</keyword>
<evidence type="ECO:0000256" key="2">
    <source>
        <dbReference type="ARBA" id="ARBA00008612"/>
    </source>
</evidence>
<gene>
    <name evidence="9" type="ORF">BZA70DRAFT_37022</name>
</gene>
<dbReference type="SUPFAM" id="SSF51430">
    <property type="entry name" value="NAD(P)-linked oxidoreductase"/>
    <property type="match status" value="1"/>
</dbReference>
<evidence type="ECO:0000256" key="5">
    <source>
        <dbReference type="ARBA" id="ARBA00030406"/>
    </source>
</evidence>
<dbReference type="GeneID" id="90040572"/>
<evidence type="ECO:0000256" key="1">
    <source>
        <dbReference type="ARBA" id="ARBA00005006"/>
    </source>
</evidence>
<evidence type="ECO:0000313" key="10">
    <source>
        <dbReference type="Proteomes" id="UP001498771"/>
    </source>
</evidence>
<dbReference type="PANTHER" id="PTHR13295">
    <property type="entry name" value="GLUTAMATE CYSTEINE LIGASE REGULATORY SUBUNIT"/>
    <property type="match status" value="1"/>
</dbReference>
<proteinExistence type="inferred from homology"/>
<dbReference type="Proteomes" id="UP001498771">
    <property type="component" value="Unassembled WGS sequence"/>
</dbReference>
<comment type="subunit">
    <text evidence="3">Heterodimer of a catalytic heavy chain and a regulatory light chain.</text>
</comment>
<keyword evidence="4" id="KW-0317">Glutathione biosynthesis</keyword>
<dbReference type="PANTHER" id="PTHR13295:SF4">
    <property type="entry name" value="GLUTAMATE--CYSTEINE LIGASE REGULATORY SUBUNIT"/>
    <property type="match status" value="1"/>
</dbReference>
<evidence type="ECO:0000256" key="4">
    <source>
        <dbReference type="ARBA" id="ARBA00022684"/>
    </source>
</evidence>
<dbReference type="InterPro" id="IPR032963">
    <property type="entry name" value="Gclm"/>
</dbReference>
<name>A0ABR1FE74_9ASCO</name>